<proteinExistence type="predicted"/>
<feature type="region of interest" description="Disordered" evidence="1">
    <location>
        <begin position="1"/>
        <end position="23"/>
    </location>
</feature>
<protein>
    <submittedName>
        <fullName evidence="2">Uncharacterized protein</fullName>
    </submittedName>
</protein>
<dbReference type="EMBL" id="KQ417510">
    <property type="protein sequence ID" value="KOF91538.1"/>
    <property type="molecule type" value="Genomic_DNA"/>
</dbReference>
<evidence type="ECO:0000256" key="1">
    <source>
        <dbReference type="SAM" id="MobiDB-lite"/>
    </source>
</evidence>
<organism evidence="2">
    <name type="scientific">Octopus bimaculoides</name>
    <name type="common">California two-spotted octopus</name>
    <dbReference type="NCBI Taxonomy" id="37653"/>
    <lineage>
        <taxon>Eukaryota</taxon>
        <taxon>Metazoa</taxon>
        <taxon>Spiralia</taxon>
        <taxon>Lophotrochozoa</taxon>
        <taxon>Mollusca</taxon>
        <taxon>Cephalopoda</taxon>
        <taxon>Coleoidea</taxon>
        <taxon>Octopodiformes</taxon>
        <taxon>Octopoda</taxon>
        <taxon>Incirrata</taxon>
        <taxon>Octopodidae</taxon>
        <taxon>Octopus</taxon>
    </lineage>
</organism>
<evidence type="ECO:0000313" key="2">
    <source>
        <dbReference type="EMBL" id="KOF91538.1"/>
    </source>
</evidence>
<accession>A0A0L8HQI8</accession>
<name>A0A0L8HQI8_OCTBM</name>
<gene>
    <name evidence="2" type="ORF">OCBIM_22008594mg</name>
</gene>
<sequence>MTSSSSFLPLSLSSSSSSSSSPSLLLSLLPAHLFSYHLKRFPPVTYSLTYQTVSYQLHGLPVSLILQPNLFTSQLSTSLHS</sequence>
<dbReference type="AlphaFoldDB" id="A0A0L8HQI8"/>
<reference evidence="2" key="1">
    <citation type="submission" date="2015-07" db="EMBL/GenBank/DDBJ databases">
        <title>MeaNS - Measles Nucleotide Surveillance Program.</title>
        <authorList>
            <person name="Tran T."/>
            <person name="Druce J."/>
        </authorList>
    </citation>
    <scope>NUCLEOTIDE SEQUENCE</scope>
    <source>
        <strain evidence="2">UCB-OBI-ISO-001</strain>
        <tissue evidence="2">Gonad</tissue>
    </source>
</reference>